<reference evidence="1" key="2">
    <citation type="submission" date="2020-09" db="EMBL/GenBank/DDBJ databases">
        <authorList>
            <person name="Sun Q."/>
            <person name="Zhou Y."/>
        </authorList>
    </citation>
    <scope>NUCLEOTIDE SEQUENCE</scope>
    <source>
        <strain evidence="1">CGMCC 1.16134</strain>
    </source>
</reference>
<name>A0A917CA97_9BACL</name>
<dbReference type="RefSeq" id="WP_189024951.1">
    <property type="nucleotide sequence ID" value="NZ_BMKR01000008.1"/>
</dbReference>
<organism evidence="1 2">
    <name type="scientific">Paenibacillus albidus</name>
    <dbReference type="NCBI Taxonomy" id="2041023"/>
    <lineage>
        <taxon>Bacteria</taxon>
        <taxon>Bacillati</taxon>
        <taxon>Bacillota</taxon>
        <taxon>Bacilli</taxon>
        <taxon>Bacillales</taxon>
        <taxon>Paenibacillaceae</taxon>
        <taxon>Paenibacillus</taxon>
    </lineage>
</organism>
<evidence type="ECO:0000313" key="2">
    <source>
        <dbReference type="Proteomes" id="UP000637643"/>
    </source>
</evidence>
<comment type="caution">
    <text evidence="1">The sequence shown here is derived from an EMBL/GenBank/DDBJ whole genome shotgun (WGS) entry which is preliminary data.</text>
</comment>
<reference evidence="1" key="1">
    <citation type="journal article" date="2014" name="Int. J. Syst. Evol. Microbiol.">
        <title>Complete genome sequence of Corynebacterium casei LMG S-19264T (=DSM 44701T), isolated from a smear-ripened cheese.</title>
        <authorList>
            <consortium name="US DOE Joint Genome Institute (JGI-PGF)"/>
            <person name="Walter F."/>
            <person name="Albersmeier A."/>
            <person name="Kalinowski J."/>
            <person name="Ruckert C."/>
        </authorList>
    </citation>
    <scope>NUCLEOTIDE SEQUENCE</scope>
    <source>
        <strain evidence="1">CGMCC 1.16134</strain>
    </source>
</reference>
<keyword evidence="2" id="KW-1185">Reference proteome</keyword>
<dbReference type="AlphaFoldDB" id="A0A917CA97"/>
<gene>
    <name evidence="1" type="ORF">GCM10010912_23190</name>
</gene>
<sequence length="89" mass="10132">MERSELVAEARRVGEAARHNLQVILQNPEAMLPGEQNFAEGYLNNMIRIAEAEMKNDRRSGQSQLRTRLKSLVLSILTLERPERKEGTA</sequence>
<evidence type="ECO:0000313" key="1">
    <source>
        <dbReference type="EMBL" id="GGF77491.1"/>
    </source>
</evidence>
<dbReference type="EMBL" id="BMKR01000008">
    <property type="protein sequence ID" value="GGF77491.1"/>
    <property type="molecule type" value="Genomic_DNA"/>
</dbReference>
<dbReference type="Proteomes" id="UP000637643">
    <property type="component" value="Unassembled WGS sequence"/>
</dbReference>
<proteinExistence type="predicted"/>
<protein>
    <submittedName>
        <fullName evidence="1">Uncharacterized protein</fullName>
    </submittedName>
</protein>
<accession>A0A917CA97</accession>